<dbReference type="RefSeq" id="WP_091938136.1">
    <property type="nucleotide sequence ID" value="NZ_FNCY01000010.1"/>
</dbReference>
<dbReference type="SUPFAM" id="SSF141868">
    <property type="entry name" value="EAL domain-like"/>
    <property type="match status" value="1"/>
</dbReference>
<dbReference type="Pfam" id="PF00990">
    <property type="entry name" value="GGDEF"/>
    <property type="match status" value="1"/>
</dbReference>
<feature type="domain" description="GGDEF" evidence="3">
    <location>
        <begin position="455"/>
        <end position="610"/>
    </location>
</feature>
<dbReference type="Pfam" id="PF00571">
    <property type="entry name" value="CBS"/>
    <property type="match status" value="2"/>
</dbReference>
<dbReference type="SMART" id="SM00052">
    <property type="entry name" value="EAL"/>
    <property type="match status" value="1"/>
</dbReference>
<name>A0A1G8G6P1_9RHOO</name>
<dbReference type="NCBIfam" id="TIGR00254">
    <property type="entry name" value="GGDEF"/>
    <property type="match status" value="1"/>
</dbReference>
<reference evidence="5 6" key="1">
    <citation type="submission" date="2016-10" db="EMBL/GenBank/DDBJ databases">
        <authorList>
            <person name="de Groot N.N."/>
        </authorList>
    </citation>
    <scope>NUCLEOTIDE SEQUENCE [LARGE SCALE GENOMIC DNA]</scope>
    <source>
        <strain evidence="5 6">DSM 5885</strain>
    </source>
</reference>
<dbReference type="EMBL" id="FNCY01000010">
    <property type="protein sequence ID" value="SDH90064.1"/>
    <property type="molecule type" value="Genomic_DNA"/>
</dbReference>
<dbReference type="OrthoDB" id="9813903at2"/>
<dbReference type="SUPFAM" id="SSF55073">
    <property type="entry name" value="Nucleotide cyclase"/>
    <property type="match status" value="1"/>
</dbReference>
<dbReference type="STRING" id="83767.SAMN05660652_02485"/>
<feature type="domain" description="CBS" evidence="4">
    <location>
        <begin position="299"/>
        <end position="357"/>
    </location>
</feature>
<dbReference type="PANTHER" id="PTHR33121:SF76">
    <property type="entry name" value="SIGNALING PROTEIN"/>
    <property type="match status" value="1"/>
</dbReference>
<dbReference type="CDD" id="cd01949">
    <property type="entry name" value="GGDEF"/>
    <property type="match status" value="1"/>
</dbReference>
<dbReference type="GO" id="GO:0071111">
    <property type="term" value="F:cyclic-guanylate-specific phosphodiesterase activity"/>
    <property type="evidence" value="ECO:0007669"/>
    <property type="project" value="InterPro"/>
</dbReference>
<evidence type="ECO:0000256" key="1">
    <source>
        <dbReference type="PROSITE-ProRule" id="PRU00703"/>
    </source>
</evidence>
<dbReference type="CDD" id="cd01948">
    <property type="entry name" value="EAL"/>
    <property type="match status" value="1"/>
</dbReference>
<dbReference type="InterPro" id="IPR000160">
    <property type="entry name" value="GGDEF_dom"/>
</dbReference>
<evidence type="ECO:0000259" key="3">
    <source>
        <dbReference type="PROSITE" id="PS50887"/>
    </source>
</evidence>
<dbReference type="SMART" id="SM00267">
    <property type="entry name" value="GGDEF"/>
    <property type="match status" value="1"/>
</dbReference>
<organism evidence="5 6">
    <name type="scientific">Propionivibrio dicarboxylicus</name>
    <dbReference type="NCBI Taxonomy" id="83767"/>
    <lineage>
        <taxon>Bacteria</taxon>
        <taxon>Pseudomonadati</taxon>
        <taxon>Pseudomonadota</taxon>
        <taxon>Betaproteobacteria</taxon>
        <taxon>Rhodocyclales</taxon>
        <taxon>Rhodocyclaceae</taxon>
        <taxon>Propionivibrio</taxon>
    </lineage>
</organism>
<proteinExistence type="predicted"/>
<accession>A0A1G8G6P1</accession>
<sequence length="619" mass="69348">MPATQIRSDRAPLFLVSTIRPDNHDSSKNLFEEILERRRLTAVFQPIIDFGNHAYIAFEGLIRGPADTPLQMPKALFETAERIGCRRQLEQACRETIFRAFAQLQLPGLLFINSSPDCLDDDLLLDGGSSDLLHQIGIRPDRVVIELTENQRITDYPDIQQTLAHYRRQGFRIAIDDLGEGFANLRMWSEIRPDFVKIDRHFINGIAEDTLKHRFVQAMQSLAESCSAQIIAEGIEREADCLTVRDLGISLGQGYLIAVPTSMPRALPSEKIIGIVKQRRIAVFPPALAPSSHVAVRSLIRPVTPITPDTGNDDVFRRFDADPELVSMPVVADGTPLGLINRHELIDRLSRPYRRELFGRKSCAQFMDPLPLCIDEDAPIQDAAMTVSRSARRHIYDGFIITRNGRYAGIGSAHDLMGMITQMQIQAARYANPLTQLPGNVPINEHIDRLLARKIPFCACYVDIDHFKPFNDVYGYRRGDDVIGLLAQTLTGIAHPLADFCGHIGGDDFMVLFQSEDWEVRCRQALTRFDQQLAAQVEADSLTLVDGWRGYYAENRRGEHVFYPLPSVSIGAVPVLAERFESHHELSAAASEAKKHAKKTAGSSLFIERRHPAGNALKS</sequence>
<dbReference type="InterPro" id="IPR001633">
    <property type="entry name" value="EAL_dom"/>
</dbReference>
<dbReference type="PROSITE" id="PS50883">
    <property type="entry name" value="EAL"/>
    <property type="match status" value="1"/>
</dbReference>
<protein>
    <submittedName>
        <fullName evidence="5">Diguanylate cyclase/phosphodiesterase</fullName>
    </submittedName>
</protein>
<dbReference type="Pfam" id="PF00563">
    <property type="entry name" value="EAL"/>
    <property type="match status" value="1"/>
</dbReference>
<dbReference type="Gene3D" id="3.20.20.450">
    <property type="entry name" value="EAL domain"/>
    <property type="match status" value="1"/>
</dbReference>
<dbReference type="PROSITE" id="PS51371">
    <property type="entry name" value="CBS"/>
    <property type="match status" value="1"/>
</dbReference>
<keyword evidence="1" id="KW-0129">CBS domain</keyword>
<dbReference type="PANTHER" id="PTHR33121">
    <property type="entry name" value="CYCLIC DI-GMP PHOSPHODIESTERASE PDEF"/>
    <property type="match status" value="1"/>
</dbReference>
<evidence type="ECO:0000259" key="2">
    <source>
        <dbReference type="PROSITE" id="PS50883"/>
    </source>
</evidence>
<dbReference type="CDD" id="cd04598">
    <property type="entry name" value="CBS_pair_GGDEF_EAL"/>
    <property type="match status" value="1"/>
</dbReference>
<gene>
    <name evidence="5" type="ORF">SAMN05660652_02485</name>
</gene>
<dbReference type="InterPro" id="IPR046342">
    <property type="entry name" value="CBS_dom_sf"/>
</dbReference>
<keyword evidence="6" id="KW-1185">Reference proteome</keyword>
<dbReference type="InterPro" id="IPR050706">
    <property type="entry name" value="Cyclic-di-GMP_PDE-like"/>
</dbReference>
<dbReference type="InterPro" id="IPR000644">
    <property type="entry name" value="CBS_dom"/>
</dbReference>
<dbReference type="InterPro" id="IPR029787">
    <property type="entry name" value="Nucleotide_cyclase"/>
</dbReference>
<dbReference type="InterPro" id="IPR043128">
    <property type="entry name" value="Rev_trsase/Diguanyl_cyclase"/>
</dbReference>
<feature type="domain" description="EAL" evidence="2">
    <location>
        <begin position="24"/>
        <end position="274"/>
    </location>
</feature>
<evidence type="ECO:0000313" key="5">
    <source>
        <dbReference type="EMBL" id="SDH90064.1"/>
    </source>
</evidence>
<evidence type="ECO:0000259" key="4">
    <source>
        <dbReference type="PROSITE" id="PS51371"/>
    </source>
</evidence>
<dbReference type="InterPro" id="IPR035919">
    <property type="entry name" value="EAL_sf"/>
</dbReference>
<dbReference type="PROSITE" id="PS50887">
    <property type="entry name" value="GGDEF"/>
    <property type="match status" value="1"/>
</dbReference>
<dbReference type="Gene3D" id="3.30.70.270">
    <property type="match status" value="1"/>
</dbReference>
<dbReference type="AlphaFoldDB" id="A0A1G8G6P1"/>
<evidence type="ECO:0000313" key="6">
    <source>
        <dbReference type="Proteomes" id="UP000198607"/>
    </source>
</evidence>
<dbReference type="Proteomes" id="UP000198607">
    <property type="component" value="Unassembled WGS sequence"/>
</dbReference>
<dbReference type="SUPFAM" id="SSF54631">
    <property type="entry name" value="CBS-domain pair"/>
    <property type="match status" value="1"/>
</dbReference>
<dbReference type="Gene3D" id="3.10.580.10">
    <property type="entry name" value="CBS-domain"/>
    <property type="match status" value="1"/>
</dbReference>